<dbReference type="GO" id="GO:0005886">
    <property type="term" value="C:plasma membrane"/>
    <property type="evidence" value="ECO:0007669"/>
    <property type="project" value="UniProtKB-SubCell"/>
</dbReference>
<feature type="transmembrane region" description="Helical" evidence="9">
    <location>
        <begin position="526"/>
        <end position="546"/>
    </location>
</feature>
<dbReference type="InterPro" id="IPR005791">
    <property type="entry name" value="SecD"/>
</dbReference>
<comment type="caution">
    <text evidence="9">Lacks conserved residue(s) required for the propagation of feature annotation.</text>
</comment>
<evidence type="ECO:0000256" key="3">
    <source>
        <dbReference type="ARBA" id="ARBA00022475"/>
    </source>
</evidence>
<gene>
    <name evidence="14" type="primary">secDF</name>
    <name evidence="9" type="synonym">secD</name>
    <name evidence="10" type="synonym">secF</name>
    <name evidence="14" type="ORF">QNI16_32740</name>
</gene>
<feature type="domain" description="Protein translocase subunit SecDF P1" evidence="12">
    <location>
        <begin position="182"/>
        <end position="237"/>
    </location>
</feature>
<dbReference type="Pfam" id="PF07549">
    <property type="entry name" value="Sec_GG"/>
    <property type="match status" value="2"/>
</dbReference>
<feature type="transmembrane region" description="Helical" evidence="9">
    <location>
        <begin position="593"/>
        <end position="620"/>
    </location>
</feature>
<dbReference type="Proteomes" id="UP001241110">
    <property type="component" value="Unassembled WGS sequence"/>
</dbReference>
<reference evidence="14" key="1">
    <citation type="submission" date="2023-05" db="EMBL/GenBank/DDBJ databases">
        <authorList>
            <person name="Zhang X."/>
        </authorList>
    </citation>
    <scope>NUCLEOTIDE SEQUENCE</scope>
    <source>
        <strain evidence="14">YF14B1</strain>
    </source>
</reference>
<evidence type="ECO:0000256" key="8">
    <source>
        <dbReference type="ARBA" id="ARBA00023136"/>
    </source>
</evidence>
<keyword evidence="6 9" id="KW-1133">Transmembrane helix</keyword>
<comment type="caution">
    <text evidence="14">The sequence shown here is derived from an EMBL/GenBank/DDBJ whole genome shotgun (WGS) entry which is preliminary data.</text>
</comment>
<evidence type="ECO:0000256" key="4">
    <source>
        <dbReference type="ARBA" id="ARBA00022692"/>
    </source>
</evidence>
<keyword evidence="7 9" id="KW-0811">Translocation</keyword>
<dbReference type="InterPro" id="IPR055344">
    <property type="entry name" value="SecD_SecF_C_bact"/>
</dbReference>
<feature type="domain" description="Protein export membrane protein SecD/SecF C-terminal" evidence="11">
    <location>
        <begin position="483"/>
        <end position="648"/>
    </location>
</feature>
<dbReference type="EMBL" id="JASJOS010000019">
    <property type="protein sequence ID" value="MDJ1485305.1"/>
    <property type="molecule type" value="Genomic_DNA"/>
</dbReference>
<evidence type="ECO:0000259" key="11">
    <source>
        <dbReference type="Pfam" id="PF02355"/>
    </source>
</evidence>
<feature type="domain" description="Protein export membrane protein SecD/SecF C-terminal" evidence="11">
    <location>
        <begin position="777"/>
        <end position="967"/>
    </location>
</feature>
<evidence type="ECO:0000256" key="7">
    <source>
        <dbReference type="ARBA" id="ARBA00023010"/>
    </source>
</evidence>
<dbReference type="InterPro" id="IPR022813">
    <property type="entry name" value="SecD/SecF_arch_bac"/>
</dbReference>
<dbReference type="FunFam" id="1.20.1640.10:FF:000004">
    <property type="entry name" value="Protein translocase subunit SecD"/>
    <property type="match status" value="1"/>
</dbReference>
<evidence type="ECO:0000256" key="5">
    <source>
        <dbReference type="ARBA" id="ARBA00022927"/>
    </source>
</evidence>
<dbReference type="Gene3D" id="3.30.70.3220">
    <property type="match status" value="1"/>
</dbReference>
<dbReference type="GO" id="GO:0065002">
    <property type="term" value="P:intracellular protein transmembrane transport"/>
    <property type="evidence" value="ECO:0007669"/>
    <property type="project" value="UniProtKB-UniRule"/>
</dbReference>
<dbReference type="SUPFAM" id="SSF82866">
    <property type="entry name" value="Multidrug efflux transporter AcrB transmembrane domain"/>
    <property type="match status" value="2"/>
</dbReference>
<evidence type="ECO:0000313" key="15">
    <source>
        <dbReference type="Proteomes" id="UP001241110"/>
    </source>
</evidence>
<dbReference type="AlphaFoldDB" id="A0AAE3QY37"/>
<dbReference type="NCBIfam" id="TIGR01129">
    <property type="entry name" value="secD"/>
    <property type="match status" value="1"/>
</dbReference>
<comment type="function">
    <text evidence="9">Part of the Sec protein translocase complex. Interacts with the SecYEG preprotein conducting channel. SecDF uses the proton motive force (PMF) to complete protein translocation after the ATP-dependent function of SecA.</text>
</comment>
<feature type="transmembrane region" description="Helical" evidence="9">
    <location>
        <begin position="807"/>
        <end position="824"/>
    </location>
</feature>
<protein>
    <recommendedName>
        <fullName evidence="9 10">Multifunctional fusion protein</fullName>
    </recommendedName>
    <domain>
        <recommendedName>
            <fullName evidence="9">Protein translocase subunit SecD</fullName>
        </recommendedName>
    </domain>
    <domain>
        <recommendedName>
            <fullName evidence="10">Protein-export membrane protein SecF</fullName>
        </recommendedName>
    </domain>
</protein>
<dbReference type="RefSeq" id="WP_313987677.1">
    <property type="nucleotide sequence ID" value="NZ_JASJOS010000019.1"/>
</dbReference>
<feature type="transmembrane region" description="Helical" evidence="9">
    <location>
        <begin position="683"/>
        <end position="701"/>
    </location>
</feature>
<feature type="transmembrane region" description="Helical" evidence="9">
    <location>
        <begin position="831"/>
        <end position="853"/>
    </location>
</feature>
<keyword evidence="3 9" id="KW-1003">Cell membrane</keyword>
<dbReference type="Gene3D" id="1.20.1640.10">
    <property type="entry name" value="Multidrug efflux transporter AcrB transmembrane domain"/>
    <property type="match status" value="2"/>
</dbReference>
<evidence type="ECO:0000256" key="2">
    <source>
        <dbReference type="ARBA" id="ARBA00022448"/>
    </source>
</evidence>
<dbReference type="GO" id="GO:0006605">
    <property type="term" value="P:protein targeting"/>
    <property type="evidence" value="ECO:0007669"/>
    <property type="project" value="UniProtKB-UniRule"/>
</dbReference>
<evidence type="ECO:0000313" key="14">
    <source>
        <dbReference type="EMBL" id="MDJ1485305.1"/>
    </source>
</evidence>
<accession>A0AAE3QY37</accession>
<comment type="subunit">
    <text evidence="9">Forms a complex with SecF. Part of the essential Sec protein translocation apparatus which comprises SecA, SecYEG and auxiliary proteins SecDF. Other proteins may also be involved.</text>
</comment>
<evidence type="ECO:0000256" key="6">
    <source>
        <dbReference type="ARBA" id="ARBA00022989"/>
    </source>
</evidence>
<organism evidence="14 15">
    <name type="scientific">Xanthocytophaga flava</name>
    <dbReference type="NCBI Taxonomy" id="3048013"/>
    <lineage>
        <taxon>Bacteria</taxon>
        <taxon>Pseudomonadati</taxon>
        <taxon>Bacteroidota</taxon>
        <taxon>Cytophagia</taxon>
        <taxon>Cytophagales</taxon>
        <taxon>Rhodocytophagaceae</taxon>
        <taxon>Xanthocytophaga</taxon>
    </lineage>
</organism>
<evidence type="ECO:0000259" key="13">
    <source>
        <dbReference type="Pfam" id="PF22599"/>
    </source>
</evidence>
<dbReference type="InterPro" id="IPR048634">
    <property type="entry name" value="SecD_SecF_C"/>
</dbReference>
<dbReference type="Pfam" id="PF22599">
    <property type="entry name" value="SecDF_P1_head"/>
    <property type="match status" value="1"/>
</dbReference>
<dbReference type="Pfam" id="PF02355">
    <property type="entry name" value="SecD_SecF_C"/>
    <property type="match status" value="2"/>
</dbReference>
<dbReference type="GO" id="GO:0015450">
    <property type="term" value="F:protein-transporting ATPase activity"/>
    <property type="evidence" value="ECO:0007669"/>
    <property type="project" value="InterPro"/>
</dbReference>
<comment type="subunit">
    <text evidence="10">Forms a complex with SecD. Part of the essential Sec protein translocation apparatus which comprises SecA, SecYEG and auxiliary proteins SecDF. Other proteins may also be involved.</text>
</comment>
<keyword evidence="8 9" id="KW-0472">Membrane</keyword>
<dbReference type="InterPro" id="IPR022645">
    <property type="entry name" value="SecD/SecF_bac"/>
</dbReference>
<dbReference type="InterPro" id="IPR054384">
    <property type="entry name" value="SecDF_P1_head"/>
</dbReference>
<dbReference type="InterPro" id="IPR048631">
    <property type="entry name" value="SecD_1st"/>
</dbReference>
<dbReference type="PANTHER" id="PTHR30081:SF1">
    <property type="entry name" value="PROTEIN TRANSLOCASE SUBUNIT SECD"/>
    <property type="match status" value="1"/>
</dbReference>
<feature type="transmembrane region" description="Helical" evidence="9">
    <location>
        <begin position="917"/>
        <end position="935"/>
    </location>
</feature>
<feature type="transmembrane region" description="Helical" evidence="9">
    <location>
        <begin position="7"/>
        <end position="27"/>
    </location>
</feature>
<feature type="transmembrane region" description="Helical" evidence="9">
    <location>
        <begin position="865"/>
        <end position="886"/>
    </location>
</feature>
<feature type="transmembrane region" description="Helical" evidence="9">
    <location>
        <begin position="941"/>
        <end position="965"/>
    </location>
</feature>
<dbReference type="Pfam" id="PF21760">
    <property type="entry name" value="SecD_1st"/>
    <property type="match status" value="1"/>
</dbReference>
<evidence type="ECO:0000259" key="12">
    <source>
        <dbReference type="Pfam" id="PF21760"/>
    </source>
</evidence>
<feature type="domain" description="SecDF P1 head subdomain" evidence="13">
    <location>
        <begin position="384"/>
        <end position="480"/>
    </location>
</feature>
<dbReference type="NCBIfam" id="NF009585">
    <property type="entry name" value="PRK13024.1-5"/>
    <property type="match status" value="1"/>
</dbReference>
<dbReference type="NCBIfam" id="TIGR00916">
    <property type="entry name" value="2A0604s01"/>
    <property type="match status" value="2"/>
</dbReference>
<dbReference type="HAMAP" id="MF_01463_B">
    <property type="entry name" value="SecD_B"/>
    <property type="match status" value="1"/>
</dbReference>
<dbReference type="NCBIfam" id="TIGR00966">
    <property type="entry name" value="transloc_SecF"/>
    <property type="match status" value="1"/>
</dbReference>
<dbReference type="PANTHER" id="PTHR30081">
    <property type="entry name" value="PROTEIN-EXPORT MEMBRANE PROTEIN SEC"/>
    <property type="match status" value="1"/>
</dbReference>
<dbReference type="InterPro" id="IPR005665">
    <property type="entry name" value="SecF_bac"/>
</dbReference>
<dbReference type="HAMAP" id="MF_01464_B">
    <property type="entry name" value="SecF_B"/>
    <property type="match status" value="1"/>
</dbReference>
<feature type="transmembrane region" description="Helical" evidence="9">
    <location>
        <begin position="552"/>
        <end position="572"/>
    </location>
</feature>
<keyword evidence="5 9" id="KW-0653">Protein transport</keyword>
<comment type="similarity">
    <text evidence="9">Belongs to the SecD/SecF family. SecD subfamily.</text>
</comment>
<evidence type="ECO:0000256" key="1">
    <source>
        <dbReference type="ARBA" id="ARBA00004651"/>
    </source>
</evidence>
<feature type="transmembrane region" description="Helical" evidence="9">
    <location>
        <begin position="626"/>
        <end position="649"/>
    </location>
</feature>
<evidence type="ECO:0000256" key="9">
    <source>
        <dbReference type="HAMAP-Rule" id="MF_01463"/>
    </source>
</evidence>
<comment type="subcellular location">
    <subcellularLocation>
        <location evidence="1 9">Cell membrane</location>
        <topology evidence="1 9">Multi-pass membrane protein</topology>
    </subcellularLocation>
</comment>
<feature type="transmembrane region" description="Helical" evidence="9">
    <location>
        <begin position="502"/>
        <end position="521"/>
    </location>
</feature>
<sequence>MQNRGLIIFLTIAFSVVSLYYLSFTFVSRQIEQKAVDFATVNGKVNVSRKQAYLDSIWNEKVFLWSTYKEVKEQEVKLGLDLKGGMHVTMEVSAAEVVRILAGNSPDPNFQKALELAQKEQMTKQGNFVDFFYDNFKKLSPNTQLASFFANSSNQSSIKFNSSDRDVVNYVKGELEKTIDLSFEVLRRRIDAYGAVQPNIQRLQGTNRIQIELPGVDDPKRVRKLLQGVAKLEFYQVWDMQDFYPYFIQLNDYLVKQENAKKDLQKSDSVLAKLDAKTNPGKTDTTGNALADQLAKGKGGDSAQAASKANESSTLTKLFTITQGGLLVNVKDTVKVNALLSRPEVRTIFPQNLSFMYDSKPAEADAKGTQLIALNIIKKGRNQGALLGGEVITAARPNIDPVTGRPEVSMQMNASGAKSWARITGQNVGKAIAIVLDNVVYSAPRVQGEIPGGSSSISGNFTIEEAKDLANILVAGKMPVPTRIVEEEVVGPTLGQEAINKGMLSIFGGLLVIILFMVGYYSSSGWVANIAVFLNILMILGVLVQFDAVLTLPGIAGIVLTIGMAVDANVLINERVKDELRAGQPLLAATTEGYRAASVSILDANITTLLAGFVLLWFGVGPVKGFAFTLVAGIFTSLFTSVLVTRLIIDSRLRKGKSFNFFTSFSKNLFKNVNYDFVSKRKIAYIISAVIIGAGIVSMFVRGFDYGVDFKGGWTYVVQFDKAVTSGEVDNLLESVLPNAQTEVKAYGGTNSLQITTTYLIEDPSENAADKVEATVKQGLDKLNGKYTILSTAKVGPTVATDIKQSSIYSIIIAMGAIFAYIWIRFRKWQYAMGATIALVHDTLIILTVYTLFKGILPFSLDIDQNFIAAVLTIVGFSVNDTVVVFDRVRETFEHNKGESPSKVVNQALNETFSRTVITSVTVVVVVIILLLFGGETIRGLSFALLIGVITGFYSTIYIALPFVVDAYRDNKDTKEKELLVK</sequence>
<dbReference type="PRINTS" id="PR01755">
    <property type="entry name" value="SECFTRNLCASE"/>
</dbReference>
<dbReference type="GO" id="GO:0043952">
    <property type="term" value="P:protein transport by the Sec complex"/>
    <property type="evidence" value="ECO:0007669"/>
    <property type="project" value="UniProtKB-UniRule"/>
</dbReference>
<comment type="similarity">
    <text evidence="10">Belongs to the SecD/SecF family. SecF subfamily.</text>
</comment>
<proteinExistence type="inferred from homology"/>
<dbReference type="InterPro" id="IPR022646">
    <property type="entry name" value="SecD/SecF_CS"/>
</dbReference>
<name>A0AAE3QY37_9BACT</name>
<keyword evidence="4 9" id="KW-0812">Transmembrane</keyword>
<evidence type="ECO:0000256" key="10">
    <source>
        <dbReference type="HAMAP-Rule" id="MF_01464"/>
    </source>
</evidence>
<dbReference type="Gene3D" id="3.30.1360.200">
    <property type="match status" value="1"/>
</dbReference>
<keyword evidence="2 9" id="KW-0813">Transport</keyword>